<protein>
    <submittedName>
        <fullName evidence="1">Uncharacterized protein</fullName>
    </submittedName>
</protein>
<sequence length="1204" mass="126361">MTITALDIKLRQSQRLTDNADGGGRMVATEIVDGQMNNLFPDIGDEERTTGRTTLRKMFVHVDTPTTDVLKDAIGIIVNPPTDSHVNMCMFATGSYSDVRSDARDVVERYITKGVESRFVLMGNHFVGQQTMSVYAQSDAPTPDVNDNLALSTSAAFGGAEQYIRVKSLLSRTTQTFYDDAGAFERDVLVLELVTALLHNFFGQEPSRFTSTKPPTLVYTTNTVDAASYYSVKSLTQAAEPGDLTVQVGSPYVPIVPATTAETPVVDVLAGMGAISYVQAGAAGSLADNFAGNFAAGVGLTRFLGSPVVRGSVKVTAGAVQLTDDGSGNLVSAALTPWGGSVDYLTGSVTISHSTGANESVSIIATPAGPVSDQGYTVKTDITSNNQGYNYVMQLRPLPAPGTLTIDYRALGKWIRLTDNGTGQIVGNAGQGGGTVNYTTGSVVVTLGALPDLDSPLLWNFGTGVVATARAGDTDIKPPSLSFLLSNPPKPGTLSITFQAGGTLVTASDDGAGVLMIGGVARGTVVYATGEVSIRPVNLPDSNSTLQCEYDWATALTTSVMPAPDGNGVVSFSLPSVPVGAGSLHLEWLTSIVPADASLGSGSLAARIVAKDDGAGNIVALSAGGQALSVTLGTVDYASGAITLKAGDISIPSFPVPVYEIAFGGVGGFGGRYRYVRTQRNPVLAKFSGGTLISAQWQQGGSTATAASEEFTLPPVTLDLTPAVSDTVVPGSVRFVFRGRTYVDRSGSLYYDIDPATGAGTFGGTLDYESGQATLSQWAPGGANSVTVSALLTRIFDPGISDISFRTTGAPLRAGAFTLRATTLNGQQITGTADVNGDVTGDLVRGTVDWESGAVDLRFGQYVTAAGNENEPWYSADNVVGNQVWKPYFVIASTIYFATVVYRSIPLSSVVIGLDSIRLPSDGRVPAFKAGQTVLVHHTVRHSIAAPAPGQVVNFGRTRIAQSEVRDSAGTPILSAWYTQDLDAGTLKFSDPLNLGAYQLPVIISERVEDRRLVAGVQITGEIQLNSGLSHDYPAGEAMVSTALRLGEANGSLDLQARVENLFDQANWTNEWKDQLADSPAPGTYNDTDYPLGVTNADAITERWAVRFTSATQFEVIGETVGTIASGSTTEDCAPVNARTGLPYFVIDRDGWGTGWSTNNVVRFNTVGALAPVWMARTTLPGSPESAVDSFRFQVIGNIPEDDQ</sequence>
<accession>A0A4Q8M497</accession>
<reference evidence="1 2" key="1">
    <citation type="submission" date="2019-02" db="EMBL/GenBank/DDBJ databases">
        <title>WGS of Pseudoxanthomonas species novum from clinical isolates.</title>
        <authorList>
            <person name="Bernier A.-M."/>
            <person name="Bernard K."/>
            <person name="Vachon A."/>
        </authorList>
    </citation>
    <scope>NUCLEOTIDE SEQUENCE [LARGE SCALE GENOMIC DNA]</scope>
    <source>
        <strain evidence="1 2">NML130969</strain>
    </source>
</reference>
<name>A0A4Q8M497_9GAMM</name>
<dbReference type="RefSeq" id="WP_130534478.1">
    <property type="nucleotide sequence ID" value="NZ_SHMG01000005.1"/>
</dbReference>
<organism evidence="1 2">
    <name type="scientific">Pseudoxanthomonas winnipegensis</name>
    <dbReference type="NCBI Taxonomy" id="2480810"/>
    <lineage>
        <taxon>Bacteria</taxon>
        <taxon>Pseudomonadati</taxon>
        <taxon>Pseudomonadota</taxon>
        <taxon>Gammaproteobacteria</taxon>
        <taxon>Lysobacterales</taxon>
        <taxon>Lysobacteraceae</taxon>
        <taxon>Pseudoxanthomonas</taxon>
    </lineage>
</organism>
<evidence type="ECO:0000313" key="2">
    <source>
        <dbReference type="Proteomes" id="UP000294164"/>
    </source>
</evidence>
<dbReference type="Proteomes" id="UP000294164">
    <property type="component" value="Unassembled WGS sequence"/>
</dbReference>
<dbReference type="OrthoDB" id="8477619at2"/>
<dbReference type="EMBL" id="SHMG01000005">
    <property type="protein sequence ID" value="TAA42466.1"/>
    <property type="molecule type" value="Genomic_DNA"/>
</dbReference>
<gene>
    <name evidence="1" type="ORF">EA655_10570</name>
</gene>
<comment type="caution">
    <text evidence="1">The sequence shown here is derived from an EMBL/GenBank/DDBJ whole genome shotgun (WGS) entry which is preliminary data.</text>
</comment>
<dbReference type="AlphaFoldDB" id="A0A4Q8M497"/>
<evidence type="ECO:0000313" key="1">
    <source>
        <dbReference type="EMBL" id="TAA42466.1"/>
    </source>
</evidence>
<proteinExistence type="predicted"/>